<evidence type="ECO:0000313" key="12">
    <source>
        <dbReference type="EMBL" id="CBY09098.1"/>
    </source>
</evidence>
<evidence type="ECO:0000256" key="10">
    <source>
        <dbReference type="SAM" id="Phobius"/>
    </source>
</evidence>
<dbReference type="OrthoDB" id="48943at2759"/>
<evidence type="ECO:0000256" key="6">
    <source>
        <dbReference type="ARBA" id="ARBA00022842"/>
    </source>
</evidence>
<keyword evidence="9 10" id="KW-0472">Membrane</keyword>
<dbReference type="InterPro" id="IPR044492">
    <property type="entry name" value="P_typ_ATPase_HD_dom"/>
</dbReference>
<feature type="transmembrane region" description="Helical" evidence="10">
    <location>
        <begin position="999"/>
        <end position="1019"/>
    </location>
</feature>
<keyword evidence="5" id="KW-0067">ATP-binding</keyword>
<feature type="transmembrane region" description="Helical" evidence="10">
    <location>
        <begin position="961"/>
        <end position="979"/>
    </location>
</feature>
<dbReference type="InterPro" id="IPR023299">
    <property type="entry name" value="ATPase_P-typ_cyto_dom_N"/>
</dbReference>
<dbReference type="GO" id="GO:0015662">
    <property type="term" value="F:P-type ion transporter activity"/>
    <property type="evidence" value="ECO:0007669"/>
    <property type="project" value="TreeGrafter"/>
</dbReference>
<evidence type="ECO:0000256" key="3">
    <source>
        <dbReference type="ARBA" id="ARBA00022723"/>
    </source>
</evidence>
<evidence type="ECO:0000256" key="4">
    <source>
        <dbReference type="ARBA" id="ARBA00022741"/>
    </source>
</evidence>
<dbReference type="SFLD" id="SFLDG00002">
    <property type="entry name" value="C1.7:_P-type_atpase_like"/>
    <property type="match status" value="1"/>
</dbReference>
<dbReference type="Gene3D" id="3.40.1110.10">
    <property type="entry name" value="Calcium-transporting ATPase, cytoplasmic domain N"/>
    <property type="match status" value="1"/>
</dbReference>
<dbReference type="InterPro" id="IPR006544">
    <property type="entry name" value="P-type_TPase_V"/>
</dbReference>
<dbReference type="SUPFAM" id="SSF81660">
    <property type="entry name" value="Metal cation-transporting ATPase, ATP-binding domain N"/>
    <property type="match status" value="1"/>
</dbReference>
<dbReference type="SUPFAM" id="SSF81653">
    <property type="entry name" value="Calcium ATPase, transduction domain A"/>
    <property type="match status" value="1"/>
</dbReference>
<evidence type="ECO:0000256" key="2">
    <source>
        <dbReference type="ARBA" id="ARBA00022692"/>
    </source>
</evidence>
<dbReference type="PANTHER" id="PTHR45630">
    <property type="entry name" value="CATION-TRANSPORTING ATPASE-RELATED"/>
    <property type="match status" value="1"/>
</dbReference>
<keyword evidence="6" id="KW-0460">Magnesium</keyword>
<gene>
    <name evidence="12" type="ORF">GSOID_T00006630001</name>
</gene>
<evidence type="ECO:0000256" key="5">
    <source>
        <dbReference type="ARBA" id="ARBA00022840"/>
    </source>
</evidence>
<feature type="transmembrane region" description="Helical" evidence="10">
    <location>
        <begin position="1081"/>
        <end position="1100"/>
    </location>
</feature>
<keyword evidence="7" id="KW-1278">Translocase</keyword>
<accession>E4XBX3</accession>
<proteinExistence type="predicted"/>
<dbReference type="GO" id="GO:0046872">
    <property type="term" value="F:metal ion binding"/>
    <property type="evidence" value="ECO:0007669"/>
    <property type="project" value="UniProtKB-KW"/>
</dbReference>
<dbReference type="SFLD" id="SFLDS00003">
    <property type="entry name" value="Haloacid_Dehalogenase"/>
    <property type="match status" value="1"/>
</dbReference>
<evidence type="ECO:0000256" key="9">
    <source>
        <dbReference type="ARBA" id="ARBA00023136"/>
    </source>
</evidence>
<evidence type="ECO:0000313" key="13">
    <source>
        <dbReference type="Proteomes" id="UP000001307"/>
    </source>
</evidence>
<keyword evidence="2 10" id="KW-0812">Transmembrane</keyword>
<dbReference type="PROSITE" id="PS00154">
    <property type="entry name" value="ATPASE_E1_E2"/>
    <property type="match status" value="1"/>
</dbReference>
<dbReference type="InterPro" id="IPR018303">
    <property type="entry name" value="ATPase_P-typ_P_site"/>
</dbReference>
<evidence type="ECO:0000256" key="8">
    <source>
        <dbReference type="ARBA" id="ARBA00022989"/>
    </source>
</evidence>
<sequence length="1129" mass="127691">MLIDPDDLVSSISLHNRKDERWIWYNGLPYSPSGPFFWLYNASALIGLVFYEPSIWMIPTYFLPVCILQALVWLLTKWSCSIRCYIECIDAADINGSQLIRVRPQPNNGEEELVRLNCRKRASGNKILHFFEFQKVLYFYEEKKSLFVRRKYETCKEVQDLYWKNGISFSAELAETMERFPLNKMEIKLPEFKDLFIERATAPFFVFQVFCVALWCLDEYWYYSLFTLFMLVMFESTLVKQQQRNMSEIRNMGNKGFAIQCYRYNKWTSISSEELLPGDIVSLPSEPDERLAPCDLVLLSGRVICDESLLTGESVPQVKEGIDQLDMSSTFNENENLVSVINGGTKILQFIPAEKGNLTGALRPTDKGCPALVVRTGFSTTQGQLLRTILYGSKRVTANNKETGLFIAILLSFAIAASYHLYTEGSKDETKSKFKLLLECTYILTSVVPPELPIQLSLAVNTSLLALHKLGLFCTEPFRIPYAGKIDIVCFDKTGTLTQDEVVIDGVAGVGDDHAKVIPVIDLPPETTRVLAGAHALHMSDDKQLVGDPLEIRILKDINWSLKGDSCTPLVRSRENKALKIEKKYYFSSALARMSTVVSHETDENGSKYTAVIKGSAETIRARLNVVPEWYERTHKKLAKDGYRVLALGSRSLKYETRSEMVQADRDEIERNFNFRGFLVTASPLKEDTTKVINALKESSHYVTMITGDAQLTAVHVARKTDMIVDDEEKIYTLENRPEKSDFVWRRLDEEIEYPAREFPADDLCVSGKGFTWISENLGDEFLRKLIPKIRVFARVSPRQKETIICELKAAGFHTVMCGDGTNDVGALRQSHVGVALLSQTVGEKLDKQQVYMKKQREIATYARLGQHRIDQNQQLKESFDKLMKEMEDMEGPQFVQLGDASIAAPFTSRKASPSAVLHVIKQGRCTLVTTLQMFSILALNSLISAYAQSALYLKGIKFSDGQYTLLAFLIALCFLFISRAEPLDKLSRRRPLPNIFNIYSVTTVLVQFAVHFSCLQGIHNNNLRQQMPPADGPIDLESEFEKSLLNSAVYIISLSMQVNTLAVNYRGAPFMTPFMENKQLSLSLGGVGLFSLALASNMFPWVGPFVLIVGDSFVFKDFFLLLNHNVSS</sequence>
<dbReference type="SUPFAM" id="SSF81665">
    <property type="entry name" value="Calcium ATPase, transmembrane domain M"/>
    <property type="match status" value="1"/>
</dbReference>
<dbReference type="GO" id="GO:0006874">
    <property type="term" value="P:intracellular calcium ion homeostasis"/>
    <property type="evidence" value="ECO:0007669"/>
    <property type="project" value="TreeGrafter"/>
</dbReference>
<keyword evidence="8 10" id="KW-1133">Transmembrane helix</keyword>
<dbReference type="Pfam" id="PF00122">
    <property type="entry name" value="E1-E2_ATPase"/>
    <property type="match status" value="1"/>
</dbReference>
<evidence type="ECO:0000256" key="1">
    <source>
        <dbReference type="ARBA" id="ARBA00004141"/>
    </source>
</evidence>
<feature type="domain" description="P-type ATPase A" evidence="11">
    <location>
        <begin position="260"/>
        <end position="384"/>
    </location>
</feature>
<dbReference type="GO" id="GO:0019829">
    <property type="term" value="F:ATPase-coupled monoatomic cation transmembrane transporter activity"/>
    <property type="evidence" value="ECO:0007669"/>
    <property type="project" value="TreeGrafter"/>
</dbReference>
<dbReference type="Gene3D" id="3.40.50.1000">
    <property type="entry name" value="HAD superfamily/HAD-like"/>
    <property type="match status" value="1"/>
</dbReference>
<comment type="subcellular location">
    <subcellularLocation>
        <location evidence="1">Membrane</location>
        <topology evidence="1">Multi-pass membrane protein</topology>
    </subcellularLocation>
</comment>
<dbReference type="InterPro" id="IPR023298">
    <property type="entry name" value="ATPase_P-typ_TM_dom_sf"/>
</dbReference>
<evidence type="ECO:0000256" key="7">
    <source>
        <dbReference type="ARBA" id="ARBA00022967"/>
    </source>
</evidence>
<feature type="transmembrane region" description="Helical" evidence="10">
    <location>
        <begin position="932"/>
        <end position="954"/>
    </location>
</feature>
<dbReference type="GO" id="GO:0005789">
    <property type="term" value="C:endoplasmic reticulum membrane"/>
    <property type="evidence" value="ECO:0007669"/>
    <property type="project" value="TreeGrafter"/>
</dbReference>
<keyword evidence="3" id="KW-0479">Metal-binding</keyword>
<dbReference type="Pfam" id="PF13246">
    <property type="entry name" value="Cation_ATPase"/>
    <property type="match status" value="1"/>
</dbReference>
<dbReference type="Gene3D" id="2.70.150.10">
    <property type="entry name" value="Calcium-transporting ATPase, cytoplasmic transduction domain A"/>
    <property type="match status" value="1"/>
</dbReference>
<reference evidence="12" key="1">
    <citation type="journal article" date="2010" name="Science">
        <title>Plasticity of animal genome architecture unmasked by rapid evolution of a pelagic tunicate.</title>
        <authorList>
            <person name="Denoeud F."/>
            <person name="Henriet S."/>
            <person name="Mungpakdee S."/>
            <person name="Aury J.M."/>
            <person name="Da Silva C."/>
            <person name="Brinkmann H."/>
            <person name="Mikhaleva J."/>
            <person name="Olsen L.C."/>
            <person name="Jubin C."/>
            <person name="Canestro C."/>
            <person name="Bouquet J.M."/>
            <person name="Danks G."/>
            <person name="Poulain J."/>
            <person name="Campsteijn C."/>
            <person name="Adamski M."/>
            <person name="Cross I."/>
            <person name="Yadetie F."/>
            <person name="Muffato M."/>
            <person name="Louis A."/>
            <person name="Butcher S."/>
            <person name="Tsagkogeorga G."/>
            <person name="Konrad A."/>
            <person name="Singh S."/>
            <person name="Jensen M.F."/>
            <person name="Cong E.H."/>
            <person name="Eikeseth-Otteraa H."/>
            <person name="Noel B."/>
            <person name="Anthouard V."/>
            <person name="Porcel B.M."/>
            <person name="Kachouri-Lafond R."/>
            <person name="Nishino A."/>
            <person name="Ugolini M."/>
            <person name="Chourrout P."/>
            <person name="Nishida H."/>
            <person name="Aasland R."/>
            <person name="Huzurbazar S."/>
            <person name="Westhof E."/>
            <person name="Delsuc F."/>
            <person name="Lehrach H."/>
            <person name="Reinhardt R."/>
            <person name="Weissenbach J."/>
            <person name="Roy S.W."/>
            <person name="Artiguenave F."/>
            <person name="Postlethwait J.H."/>
            <person name="Manak J.R."/>
            <person name="Thompson E.M."/>
            <person name="Jaillon O."/>
            <person name="Du Pasquier L."/>
            <person name="Boudinot P."/>
            <person name="Liberles D.A."/>
            <person name="Volff J.N."/>
            <person name="Philippe H."/>
            <person name="Lenhard B."/>
            <person name="Roest Crollius H."/>
            <person name="Wincker P."/>
            <person name="Chourrout D."/>
        </authorList>
    </citation>
    <scope>NUCLEOTIDE SEQUENCE [LARGE SCALE GENOMIC DNA]</scope>
</reference>
<feature type="transmembrane region" description="Helical" evidence="10">
    <location>
        <begin position="195"/>
        <end position="215"/>
    </location>
</feature>
<dbReference type="PANTHER" id="PTHR45630:SF7">
    <property type="entry name" value="ENDOPLASMIC RETICULUM TRANSMEMBRANE HELIX TRANSLOCASE"/>
    <property type="match status" value="1"/>
</dbReference>
<dbReference type="InterPro" id="IPR008250">
    <property type="entry name" value="ATPase_P-typ_transduc_dom_A_sf"/>
</dbReference>
<keyword evidence="4" id="KW-0547">Nucleotide-binding</keyword>
<name>E4XBX3_OIKDI</name>
<dbReference type="GO" id="GO:0005524">
    <property type="term" value="F:ATP binding"/>
    <property type="evidence" value="ECO:0007669"/>
    <property type="project" value="UniProtKB-KW"/>
</dbReference>
<dbReference type="PRINTS" id="PR00119">
    <property type="entry name" value="CATATPASE"/>
</dbReference>
<organism evidence="12">
    <name type="scientific">Oikopleura dioica</name>
    <name type="common">Tunicate</name>
    <dbReference type="NCBI Taxonomy" id="34765"/>
    <lineage>
        <taxon>Eukaryota</taxon>
        <taxon>Metazoa</taxon>
        <taxon>Chordata</taxon>
        <taxon>Tunicata</taxon>
        <taxon>Appendicularia</taxon>
        <taxon>Copelata</taxon>
        <taxon>Oikopleuridae</taxon>
        <taxon>Oikopleura</taxon>
    </lineage>
</organism>
<dbReference type="FunCoup" id="E4XBX3">
    <property type="interactions" value="537"/>
</dbReference>
<evidence type="ECO:0000259" key="11">
    <source>
        <dbReference type="Pfam" id="PF00122"/>
    </source>
</evidence>
<feature type="transmembrane region" description="Helical" evidence="10">
    <location>
        <begin position="403"/>
        <end position="422"/>
    </location>
</feature>
<dbReference type="InterPro" id="IPR036412">
    <property type="entry name" value="HAD-like_sf"/>
</dbReference>
<dbReference type="InParanoid" id="E4XBX3"/>
<feature type="transmembrane region" description="Helical" evidence="10">
    <location>
        <begin position="221"/>
        <end position="239"/>
    </location>
</feature>
<dbReference type="Proteomes" id="UP000001307">
    <property type="component" value="Unassembled WGS sequence"/>
</dbReference>
<dbReference type="NCBIfam" id="TIGR01657">
    <property type="entry name" value="P-ATPase-V"/>
    <property type="match status" value="1"/>
</dbReference>
<dbReference type="AlphaFoldDB" id="E4XBX3"/>
<feature type="transmembrane region" description="Helical" evidence="10">
    <location>
        <begin position="55"/>
        <end position="75"/>
    </location>
</feature>
<keyword evidence="13" id="KW-1185">Reference proteome</keyword>
<dbReference type="SFLD" id="SFLDF00027">
    <property type="entry name" value="p-type_atpase"/>
    <property type="match status" value="1"/>
</dbReference>
<dbReference type="EMBL" id="FN653034">
    <property type="protein sequence ID" value="CBY09098.1"/>
    <property type="molecule type" value="Genomic_DNA"/>
</dbReference>
<dbReference type="InterPro" id="IPR059000">
    <property type="entry name" value="ATPase_P-type_domA"/>
</dbReference>
<dbReference type="InterPro" id="IPR023214">
    <property type="entry name" value="HAD_sf"/>
</dbReference>
<dbReference type="SUPFAM" id="SSF56784">
    <property type="entry name" value="HAD-like"/>
    <property type="match status" value="1"/>
</dbReference>
<protein>
    <recommendedName>
        <fullName evidence="11">P-type ATPase A domain-containing protein</fullName>
    </recommendedName>
</protein>